<dbReference type="Proteomes" id="UP000295645">
    <property type="component" value="Unassembled WGS sequence"/>
</dbReference>
<evidence type="ECO:0000256" key="4">
    <source>
        <dbReference type="ARBA" id="ARBA00022723"/>
    </source>
</evidence>
<evidence type="ECO:0000256" key="3">
    <source>
        <dbReference type="ARBA" id="ARBA00022485"/>
    </source>
</evidence>
<comment type="function">
    <text evidence="1 8">Specific class of high-redox-potential 4Fe-4S ferredoxins. Functions in anaerobic electron transport in most purple and in some other photosynthetic bacteria and in at least one genus (Paracoccus) of halophilic, denitrifying bacteria.</text>
</comment>
<evidence type="ECO:0000256" key="8">
    <source>
        <dbReference type="RuleBase" id="RU000620"/>
    </source>
</evidence>
<dbReference type="GO" id="GO:0019646">
    <property type="term" value="P:aerobic electron transport chain"/>
    <property type="evidence" value="ECO:0007669"/>
    <property type="project" value="InterPro"/>
</dbReference>
<dbReference type="EMBL" id="SMCS01000005">
    <property type="protein sequence ID" value="TCV93300.1"/>
    <property type="molecule type" value="Genomic_DNA"/>
</dbReference>
<dbReference type="Gene3D" id="4.10.490.10">
    <property type="entry name" value="High potential iron-sulphur protein"/>
    <property type="match status" value="1"/>
</dbReference>
<dbReference type="GO" id="GO:0046872">
    <property type="term" value="F:metal ion binding"/>
    <property type="evidence" value="ECO:0007669"/>
    <property type="project" value="UniProtKB-KW"/>
</dbReference>
<keyword evidence="2 8" id="KW-0813">Transport</keyword>
<dbReference type="PROSITE" id="PS51318">
    <property type="entry name" value="TAT"/>
    <property type="match status" value="1"/>
</dbReference>
<evidence type="ECO:0000256" key="7">
    <source>
        <dbReference type="ARBA" id="ARBA00023014"/>
    </source>
</evidence>
<evidence type="ECO:0000313" key="10">
    <source>
        <dbReference type="EMBL" id="TCV93300.1"/>
    </source>
</evidence>
<dbReference type="InterPro" id="IPR006311">
    <property type="entry name" value="TAT_signal"/>
</dbReference>
<keyword evidence="7 8" id="KW-0411">Iron-sulfur</keyword>
<evidence type="ECO:0000256" key="1">
    <source>
        <dbReference type="ARBA" id="ARBA00002137"/>
    </source>
</evidence>
<dbReference type="InterPro" id="IPR036369">
    <property type="entry name" value="HIPIP_sf"/>
</dbReference>
<dbReference type="PROSITE" id="PS51373">
    <property type="entry name" value="HIPIP"/>
    <property type="match status" value="1"/>
</dbReference>
<comment type="subunit">
    <text evidence="8">Homodimer.</text>
</comment>
<proteinExistence type="inferred from homology"/>
<keyword evidence="5 8" id="KW-0249">Electron transport</keyword>
<dbReference type="AlphaFoldDB" id="A0A4R3YLZ7"/>
<keyword evidence="11" id="KW-1185">Reference proteome</keyword>
<accession>A0A4R3YLZ7</accession>
<reference evidence="10 11" key="1">
    <citation type="submission" date="2019-03" db="EMBL/GenBank/DDBJ databases">
        <title>Above-ground endophytic microbial communities from plants in different locations in the United States.</title>
        <authorList>
            <person name="Frank C."/>
        </authorList>
    </citation>
    <scope>NUCLEOTIDE SEQUENCE [LARGE SCALE GENOMIC DNA]</scope>
    <source>
        <strain evidence="10 11">LP_13_YM</strain>
    </source>
</reference>
<dbReference type="Pfam" id="PF01355">
    <property type="entry name" value="HIPIP"/>
    <property type="match status" value="1"/>
</dbReference>
<name>A0A4R3YLZ7_9GAMM</name>
<dbReference type="RefSeq" id="WP_132144984.1">
    <property type="nucleotide sequence ID" value="NZ_SMCS01000005.1"/>
</dbReference>
<sequence length="112" mass="11510">MSQHDQNNEGRRRFLKVAAGTVAAAAVVGVVPRMALAADLPHLATSDPTAAALKYVEDAGTSTDPKHKAGDTCANCNFYQGKAGDAFGPCQLFPGKAVAAKGWCVSHAAKAV</sequence>
<evidence type="ECO:0000313" key="11">
    <source>
        <dbReference type="Proteomes" id="UP000295645"/>
    </source>
</evidence>
<keyword evidence="6 8" id="KW-0408">Iron</keyword>
<comment type="similarity">
    <text evidence="8">Belongs to the high-potential iron-sulfur protein (HiPIP) family.</text>
</comment>
<dbReference type="SUPFAM" id="SSF57652">
    <property type="entry name" value="HIPIP (high potential iron protein)"/>
    <property type="match status" value="1"/>
</dbReference>
<feature type="domain" description="High potential iron-sulfur proteins family profile" evidence="9">
    <location>
        <begin position="37"/>
        <end position="112"/>
    </location>
</feature>
<keyword evidence="3 8" id="KW-0004">4Fe-4S</keyword>
<evidence type="ECO:0000256" key="6">
    <source>
        <dbReference type="ARBA" id="ARBA00023004"/>
    </source>
</evidence>
<evidence type="ECO:0000259" key="9">
    <source>
        <dbReference type="PROSITE" id="PS51373"/>
    </source>
</evidence>
<comment type="caution">
    <text evidence="10">The sequence shown here is derived from an EMBL/GenBank/DDBJ whole genome shotgun (WGS) entry which is preliminary data.</text>
</comment>
<dbReference type="InterPro" id="IPR000170">
    <property type="entry name" value="High_potential_FeS_prot"/>
</dbReference>
<evidence type="ECO:0000256" key="2">
    <source>
        <dbReference type="ARBA" id="ARBA00022448"/>
    </source>
</evidence>
<dbReference type="GO" id="GO:0009055">
    <property type="term" value="F:electron transfer activity"/>
    <property type="evidence" value="ECO:0007669"/>
    <property type="project" value="InterPro"/>
</dbReference>
<organism evidence="10 11">
    <name type="scientific">Luteibacter rhizovicinus</name>
    <dbReference type="NCBI Taxonomy" id="242606"/>
    <lineage>
        <taxon>Bacteria</taxon>
        <taxon>Pseudomonadati</taxon>
        <taxon>Pseudomonadota</taxon>
        <taxon>Gammaproteobacteria</taxon>
        <taxon>Lysobacterales</taxon>
        <taxon>Rhodanobacteraceae</taxon>
        <taxon>Luteibacter</taxon>
    </lineage>
</organism>
<dbReference type="Gene3D" id="1.20.5.510">
    <property type="entry name" value="Single helix bin"/>
    <property type="match status" value="1"/>
</dbReference>
<evidence type="ECO:0000256" key="5">
    <source>
        <dbReference type="ARBA" id="ARBA00022982"/>
    </source>
</evidence>
<keyword evidence="4 8" id="KW-0479">Metal-binding</keyword>
<dbReference type="GO" id="GO:0051539">
    <property type="term" value="F:4 iron, 4 sulfur cluster binding"/>
    <property type="evidence" value="ECO:0007669"/>
    <property type="project" value="UniProtKB-KW"/>
</dbReference>
<protein>
    <recommendedName>
        <fullName evidence="8">High-potential iron-sulfur protein</fullName>
        <shortName evidence="8">HiPIP</shortName>
    </recommendedName>
</protein>
<gene>
    <name evidence="10" type="ORF">EC912_105160</name>
</gene>
<dbReference type="OrthoDB" id="5298540at2"/>